<name>A0A3M9N5Y9_9BACT</name>
<dbReference type="GO" id="GO:0005737">
    <property type="term" value="C:cytoplasm"/>
    <property type="evidence" value="ECO:0007669"/>
    <property type="project" value="TreeGrafter"/>
</dbReference>
<dbReference type="EMBL" id="RJJE01000001">
    <property type="protein sequence ID" value="RNI33156.1"/>
    <property type="molecule type" value="Genomic_DNA"/>
</dbReference>
<gene>
    <name evidence="2" type="ORF">EFA69_01680</name>
</gene>
<dbReference type="GO" id="GO:0004029">
    <property type="term" value="F:aldehyde dehydrogenase (NAD+) activity"/>
    <property type="evidence" value="ECO:0007669"/>
    <property type="project" value="TreeGrafter"/>
</dbReference>
<dbReference type="PANTHER" id="PTHR48079:SF6">
    <property type="entry name" value="NAD(P)-BINDING DOMAIN-CONTAINING PROTEIN-RELATED"/>
    <property type="match status" value="1"/>
</dbReference>
<dbReference type="InterPro" id="IPR001509">
    <property type="entry name" value="Epimerase_deHydtase"/>
</dbReference>
<dbReference type="PROSITE" id="PS51202">
    <property type="entry name" value="RCK_C"/>
    <property type="match status" value="1"/>
</dbReference>
<evidence type="ECO:0000259" key="1">
    <source>
        <dbReference type="PROSITE" id="PS51202"/>
    </source>
</evidence>
<dbReference type="GO" id="GO:0008324">
    <property type="term" value="F:monoatomic cation transmembrane transporter activity"/>
    <property type="evidence" value="ECO:0007669"/>
    <property type="project" value="InterPro"/>
</dbReference>
<dbReference type="Gene3D" id="3.40.50.720">
    <property type="entry name" value="NAD(P)-binding Rossmann-like Domain"/>
    <property type="match status" value="1"/>
</dbReference>
<feature type="domain" description="RCK C-terminal" evidence="1">
    <location>
        <begin position="1"/>
        <end position="70"/>
    </location>
</feature>
<dbReference type="GO" id="GO:0006813">
    <property type="term" value="P:potassium ion transport"/>
    <property type="evidence" value="ECO:0007669"/>
    <property type="project" value="InterPro"/>
</dbReference>
<dbReference type="InterPro" id="IPR036291">
    <property type="entry name" value="NAD(P)-bd_dom_sf"/>
</dbReference>
<dbReference type="InterPro" id="IPR051783">
    <property type="entry name" value="NAD(P)-dependent_oxidoreduct"/>
</dbReference>
<dbReference type="AlphaFoldDB" id="A0A3M9N5Y9"/>
<dbReference type="PANTHER" id="PTHR48079">
    <property type="entry name" value="PROTEIN YEEZ"/>
    <property type="match status" value="1"/>
</dbReference>
<dbReference type="Pfam" id="PF01370">
    <property type="entry name" value="Epimerase"/>
    <property type="match status" value="1"/>
</dbReference>
<protein>
    <submittedName>
        <fullName evidence="2">NAD-dependent epimerase/dehydratase family protein</fullName>
    </submittedName>
</protein>
<keyword evidence="3" id="KW-1185">Reference proteome</keyword>
<dbReference type="SUPFAM" id="SSF51735">
    <property type="entry name" value="NAD(P)-binding Rossmann-fold domains"/>
    <property type="match status" value="1"/>
</dbReference>
<evidence type="ECO:0000313" key="3">
    <source>
        <dbReference type="Proteomes" id="UP000271010"/>
    </source>
</evidence>
<comment type="caution">
    <text evidence="2">The sequence shown here is derived from an EMBL/GenBank/DDBJ whole genome shotgun (WGS) entry which is preliminary data.</text>
</comment>
<dbReference type="InterPro" id="IPR006037">
    <property type="entry name" value="RCK_C"/>
</dbReference>
<sequence>MKHVLVTGGSGLLGHFLLQRLLQEGCKVTAIFRNTVSELSHENLQWIAGDILDVVLLRSLVKEVEEVYHCAGFVSYAPQDAALLQQINLEGTANVVDACLDHPSVRLCHVSSIAAINRKRGDKVIQENVKWDPMAEKSVYAFSKHYAEVEVWRGISEGLKAVIVNPSVILGPGDQTRSSTQLFKYVSDERAFYTHGYANFVDVRDVVEAMVRLMNGNNWGERFIINGHQITYERFFRDVAQLMGKKPPFVKVPSWVAEVLWRLESVRGKIMNSKPLITKETARIAKEEHFYSSEKLIRATGLTFRPLEETLRWSCTQLAEMTAS</sequence>
<accession>A0A3M9N5Y9</accession>
<evidence type="ECO:0000313" key="2">
    <source>
        <dbReference type="EMBL" id="RNI33156.1"/>
    </source>
</evidence>
<organism evidence="2 3">
    <name type="scientific">Rufibacter immobilis</name>
    <dbReference type="NCBI Taxonomy" id="1348778"/>
    <lineage>
        <taxon>Bacteria</taxon>
        <taxon>Pseudomonadati</taxon>
        <taxon>Bacteroidota</taxon>
        <taxon>Cytophagia</taxon>
        <taxon>Cytophagales</taxon>
        <taxon>Hymenobacteraceae</taxon>
        <taxon>Rufibacter</taxon>
    </lineage>
</organism>
<proteinExistence type="predicted"/>
<reference evidence="2 3" key="1">
    <citation type="submission" date="2018-11" db="EMBL/GenBank/DDBJ databases">
        <title>Rufibacter latericius sp. nov., isolated from water in Baiyang Lake.</title>
        <authorList>
            <person name="Yang Y."/>
        </authorList>
    </citation>
    <scope>NUCLEOTIDE SEQUENCE [LARGE SCALE GENOMIC DNA]</scope>
    <source>
        <strain evidence="2 3">MCC P1</strain>
    </source>
</reference>
<dbReference type="RefSeq" id="WP_123131345.1">
    <property type="nucleotide sequence ID" value="NZ_RJJE01000001.1"/>
</dbReference>
<dbReference type="Proteomes" id="UP000271010">
    <property type="component" value="Unassembled WGS sequence"/>
</dbReference>
<dbReference type="OrthoDB" id="596910at2"/>